<evidence type="ECO:0000313" key="2">
    <source>
        <dbReference type="Proteomes" id="UP001227386"/>
    </source>
</evidence>
<dbReference type="RefSeq" id="WP_158296369.1">
    <property type="nucleotide sequence ID" value="NZ_CP035088.1"/>
</dbReference>
<keyword evidence="2" id="KW-1185">Reference proteome</keyword>
<accession>A0ABY8P8H5</accession>
<evidence type="ECO:0000313" key="1">
    <source>
        <dbReference type="EMBL" id="WGO91511.1"/>
    </source>
</evidence>
<dbReference type="Proteomes" id="UP001227386">
    <property type="component" value="Chromosome"/>
</dbReference>
<dbReference type="EMBL" id="CP123771">
    <property type="protein sequence ID" value="WGO91511.1"/>
    <property type="molecule type" value="Genomic_DNA"/>
</dbReference>
<reference evidence="1 2" key="1">
    <citation type="journal article" date="2012" name="Appl. Soil Ecol.">
        <title>Isolation and characterization of new plant growth-promoting bacterial endophytes.</title>
        <authorList>
            <person name="Rashid S."/>
            <person name="Charles T.C."/>
            <person name="Glick B.R."/>
        </authorList>
    </citation>
    <scope>NUCLEOTIDE SEQUENCE [LARGE SCALE GENOMIC DNA]</scope>
    <source>
        <strain evidence="1 2">YsS1</strain>
    </source>
</reference>
<organism evidence="1 2">
    <name type="scientific">Pseudomonas viciae</name>
    <dbReference type="NCBI Taxonomy" id="2505979"/>
    <lineage>
        <taxon>Bacteria</taxon>
        <taxon>Pseudomonadati</taxon>
        <taxon>Pseudomonadota</taxon>
        <taxon>Gammaproteobacteria</taxon>
        <taxon>Pseudomonadales</taxon>
        <taxon>Pseudomonadaceae</taxon>
        <taxon>Pseudomonas</taxon>
    </lineage>
</organism>
<proteinExistence type="predicted"/>
<sequence length="48" mass="5360">MSEVKHSQWNACSDTQIVYDPVYTAKLQQRPLKLAAESMSMTALPFGS</sequence>
<protein>
    <submittedName>
        <fullName evidence="1">Uncharacterized protein</fullName>
    </submittedName>
</protein>
<name>A0ABY8P8H5_9PSED</name>
<gene>
    <name evidence="1" type="ORF">QCD61_17490</name>
</gene>